<name>A0ABP0I9H3_9DINO</name>
<gene>
    <name evidence="1" type="ORF">SCF082_LOCUS5721</name>
</gene>
<evidence type="ECO:0000313" key="1">
    <source>
        <dbReference type="EMBL" id="CAK8998642.1"/>
    </source>
</evidence>
<dbReference type="EMBL" id="CAXAMM010003113">
    <property type="protein sequence ID" value="CAK8998642.1"/>
    <property type="molecule type" value="Genomic_DNA"/>
</dbReference>
<dbReference type="Proteomes" id="UP001642464">
    <property type="component" value="Unassembled WGS sequence"/>
</dbReference>
<protein>
    <submittedName>
        <fullName evidence="1">Uncharacterized protein</fullName>
    </submittedName>
</protein>
<organism evidence="1 2">
    <name type="scientific">Durusdinium trenchii</name>
    <dbReference type="NCBI Taxonomy" id="1381693"/>
    <lineage>
        <taxon>Eukaryota</taxon>
        <taxon>Sar</taxon>
        <taxon>Alveolata</taxon>
        <taxon>Dinophyceae</taxon>
        <taxon>Suessiales</taxon>
        <taxon>Symbiodiniaceae</taxon>
        <taxon>Durusdinium</taxon>
    </lineage>
</organism>
<comment type="caution">
    <text evidence="1">The sequence shown here is derived from an EMBL/GenBank/DDBJ whole genome shotgun (WGS) entry which is preliminary data.</text>
</comment>
<dbReference type="Gene3D" id="3.10.450.50">
    <property type="match status" value="1"/>
</dbReference>
<accession>A0ABP0I9H3</accession>
<proteinExistence type="predicted"/>
<evidence type="ECO:0000313" key="2">
    <source>
        <dbReference type="Proteomes" id="UP001642464"/>
    </source>
</evidence>
<reference evidence="1 2" key="1">
    <citation type="submission" date="2024-02" db="EMBL/GenBank/DDBJ databases">
        <authorList>
            <person name="Chen Y."/>
            <person name="Shah S."/>
            <person name="Dougan E. K."/>
            <person name="Thang M."/>
            <person name="Chan C."/>
        </authorList>
    </citation>
    <scope>NUCLEOTIDE SEQUENCE [LARGE SCALE GENOMIC DNA]</scope>
</reference>
<keyword evidence="2" id="KW-1185">Reference proteome</keyword>
<sequence length="298" mass="33887">MDDNYPKDTGWALKPWVRYDLKNAAVILEEKTAFAMGEYVFEDANGGTSEAQYTFGYVKDEEGALRIHVFMASTPSDGEDQEFRQEPKEANLTEQAMEAAQLAWGKKLVEVGNVYVMKGDYHEIAEELVDDCYAYSVRPVLFKPAEARLIPFRTTRAGAISYYAGGNKIYPEDWGFALRPWKSARLSTEAAIIHSTQGLVMGHAYFDDAAGIQRKAEYAMGFVKSSLGVLINLHHTNFPNYTEIRMMQKIQAKAVEQYQVLQAQKDWADGIVQLGKYGRRVLELLRERRKLRVGEMQR</sequence>